<reference evidence="1 2" key="1">
    <citation type="journal article" date="2016" name="Mol. Biol. Evol.">
        <title>Comparative Genomics of Early-Diverging Mushroom-Forming Fungi Provides Insights into the Origins of Lignocellulose Decay Capabilities.</title>
        <authorList>
            <person name="Nagy L.G."/>
            <person name="Riley R."/>
            <person name="Tritt A."/>
            <person name="Adam C."/>
            <person name="Daum C."/>
            <person name="Floudas D."/>
            <person name="Sun H."/>
            <person name="Yadav J.S."/>
            <person name="Pangilinan J."/>
            <person name="Larsson K.H."/>
            <person name="Matsuura K."/>
            <person name="Barry K."/>
            <person name="Labutti K."/>
            <person name="Kuo R."/>
            <person name="Ohm R.A."/>
            <person name="Bhattacharya S.S."/>
            <person name="Shirouzu T."/>
            <person name="Yoshinaga Y."/>
            <person name="Martin F.M."/>
            <person name="Grigoriev I.V."/>
            <person name="Hibbett D.S."/>
        </authorList>
    </citation>
    <scope>NUCLEOTIDE SEQUENCE [LARGE SCALE GENOMIC DNA]</scope>
    <source>
        <strain evidence="1 2">HHB9708</strain>
    </source>
</reference>
<dbReference type="Proteomes" id="UP000076722">
    <property type="component" value="Unassembled WGS sequence"/>
</dbReference>
<dbReference type="AlphaFoldDB" id="A0A164VAP0"/>
<dbReference type="EMBL" id="KV419405">
    <property type="protein sequence ID" value="KZS93980.1"/>
    <property type="molecule type" value="Genomic_DNA"/>
</dbReference>
<accession>A0A164VAP0</accession>
<name>A0A164VAP0_9AGAM</name>
<evidence type="ECO:0000313" key="1">
    <source>
        <dbReference type="EMBL" id="KZS93980.1"/>
    </source>
</evidence>
<sequence length="156" mass="17792">MLCGQHKRSIRLYRLLPVSWALGAESFYRLVRHSREIWSPFQRLKLTFSFYRRDSCTSLSSRVDVSSSARKQAAKQSASWSTNSFHPFPSVYQAVHPVVKLSLLSISSVSTKDQRWTGEMSSSPSQVARVTSLPLSHSAPAFKVQLRTRPRTFYPL</sequence>
<proteinExistence type="predicted"/>
<organism evidence="1 2">
    <name type="scientific">Sistotremastrum niveocremeum HHB9708</name>
    <dbReference type="NCBI Taxonomy" id="1314777"/>
    <lineage>
        <taxon>Eukaryota</taxon>
        <taxon>Fungi</taxon>
        <taxon>Dikarya</taxon>
        <taxon>Basidiomycota</taxon>
        <taxon>Agaricomycotina</taxon>
        <taxon>Agaricomycetes</taxon>
        <taxon>Sistotremastrales</taxon>
        <taxon>Sistotremastraceae</taxon>
        <taxon>Sertulicium</taxon>
        <taxon>Sertulicium niveocremeum</taxon>
    </lineage>
</organism>
<protein>
    <submittedName>
        <fullName evidence="1">Uncharacterized protein</fullName>
    </submittedName>
</protein>
<keyword evidence="2" id="KW-1185">Reference proteome</keyword>
<gene>
    <name evidence="1" type="ORF">SISNIDRAFT_54662</name>
</gene>
<evidence type="ECO:0000313" key="2">
    <source>
        <dbReference type="Proteomes" id="UP000076722"/>
    </source>
</evidence>